<dbReference type="GO" id="GO:0042797">
    <property type="term" value="P:tRNA transcription by RNA polymerase III"/>
    <property type="evidence" value="ECO:0007669"/>
    <property type="project" value="TreeGrafter"/>
</dbReference>
<dbReference type="AlphaFoldDB" id="A0AAV6UWV3"/>
<feature type="domain" description="DNA-directed RNA polymerase III subunit RPC5 C-terminal" evidence="2">
    <location>
        <begin position="624"/>
        <end position="776"/>
    </location>
</feature>
<accession>A0AAV6UWV3</accession>
<dbReference type="PANTHER" id="PTHR12069">
    <property type="entry name" value="DNA-DIRECTED RNA POLYMERASES III 80 KDA POLYPEPTIDE RNA POLYMERASE III SUBUNIT 5"/>
    <property type="match status" value="1"/>
</dbReference>
<evidence type="ECO:0000313" key="4">
    <source>
        <dbReference type="Proteomes" id="UP000827092"/>
    </source>
</evidence>
<dbReference type="Pfam" id="PF04801">
    <property type="entry name" value="RPC5"/>
    <property type="match status" value="1"/>
</dbReference>
<feature type="region of interest" description="Disordered" evidence="1">
    <location>
        <begin position="557"/>
        <end position="613"/>
    </location>
</feature>
<dbReference type="EMBL" id="JAFNEN010000244">
    <property type="protein sequence ID" value="KAG8188283.1"/>
    <property type="molecule type" value="Genomic_DNA"/>
</dbReference>
<feature type="compositionally biased region" description="Basic residues" evidence="1">
    <location>
        <begin position="601"/>
        <end position="610"/>
    </location>
</feature>
<proteinExistence type="predicted"/>
<reference evidence="3 4" key="1">
    <citation type="journal article" date="2022" name="Nat. Ecol. Evol.">
        <title>A masculinizing supergene underlies an exaggerated male reproductive morph in a spider.</title>
        <authorList>
            <person name="Hendrickx F."/>
            <person name="De Corte Z."/>
            <person name="Sonet G."/>
            <person name="Van Belleghem S.M."/>
            <person name="Kostlbacher S."/>
            <person name="Vangestel C."/>
        </authorList>
    </citation>
    <scope>NUCLEOTIDE SEQUENCE [LARGE SCALE GENOMIC DNA]</scope>
    <source>
        <strain evidence="3">W744_W776</strain>
    </source>
</reference>
<protein>
    <recommendedName>
        <fullName evidence="2">DNA-directed RNA polymerase III subunit RPC5 C-terminal domain-containing protein</fullName>
    </recommendedName>
</protein>
<evidence type="ECO:0000259" key="2">
    <source>
        <dbReference type="Pfam" id="PF19725"/>
    </source>
</evidence>
<evidence type="ECO:0000256" key="1">
    <source>
        <dbReference type="SAM" id="MobiDB-lite"/>
    </source>
</evidence>
<dbReference type="GO" id="GO:0005666">
    <property type="term" value="C:RNA polymerase III complex"/>
    <property type="evidence" value="ECO:0007669"/>
    <property type="project" value="TreeGrafter"/>
</dbReference>
<gene>
    <name evidence="3" type="ORF">JTE90_012116</name>
</gene>
<keyword evidence="4" id="KW-1185">Reference proteome</keyword>
<organism evidence="3 4">
    <name type="scientific">Oedothorax gibbosus</name>
    <dbReference type="NCBI Taxonomy" id="931172"/>
    <lineage>
        <taxon>Eukaryota</taxon>
        <taxon>Metazoa</taxon>
        <taxon>Ecdysozoa</taxon>
        <taxon>Arthropoda</taxon>
        <taxon>Chelicerata</taxon>
        <taxon>Arachnida</taxon>
        <taxon>Araneae</taxon>
        <taxon>Araneomorphae</taxon>
        <taxon>Entelegynae</taxon>
        <taxon>Araneoidea</taxon>
        <taxon>Linyphiidae</taxon>
        <taxon>Erigoninae</taxon>
        <taxon>Oedothorax</taxon>
    </lineage>
</organism>
<sequence>MQQKSDSLLHNVNKTENSDSSIQISEKTLDVQGRRSSIRDRLNNMADCDLAFLSKSESDSGGKRQISCISDDALQQTTDQEDVTDSENKPQCLQNLKKTSQQKCLTSIVDELQNGKGSDLTSQQDSDYQDHIDEKPFSEVSKWTFKDMNESDEVVFEADVFLSQALADSLYLFHYPTTNKCFATEEDVEYLSARIKPKQKKLEMEIGINTHSGSYDKSRGEQMAYNVDGQNLTGEPYFQSSRMDKYSLTGMKADKSNESYAVGFVRGGELHITPLHTVMELKPAFVHMDKMDSATKKAQNPEEEDTEEEAVAVTVRFEGPNAEKDRQQRQKSFQYVQQKNASEPWADINIHKLGKYKDIQNESTTPLDYVKELLPECYRMCGYSKDEIAQVQDPNQNLTLSDQIKQLLTNAHVLTMSMLMEKLPSSVSKSDVVQRIPQCAVLVQGCWAAKSELIYKEDSVSSHSGMSAKLLINARDYVLWLFTKSPYVTYREVLKVIYIPDADFQSMVSPMAIKANKRWRFKFSCDEEFLKSHPSVEKQQELKWEFRHKSLVNDLNMRDSEVESPKSSTTRPRQKRHSRSSISEGDESGTDTSAAKDAKSKRQQTAKKRLVLSPSKVPPKISASYQGYLECSPAVKLELGEFVGDALRSSFCMTFSELRALVLESHLGSLVGRGDFEKVLEEALAEYGAQKLKNKWPQNTVPESLYAFAKFGNKLDRYRVALLEMFSTTARARTNLFVKKVEDELREIISEGDCRQIFEEYCVYKSGFYYLKGTISPDNLL</sequence>
<dbReference type="Pfam" id="PF19725">
    <property type="entry name" value="RPC5_C"/>
    <property type="match status" value="1"/>
</dbReference>
<name>A0AAV6UWV3_9ARAC</name>
<comment type="caution">
    <text evidence="3">The sequence shown here is derived from an EMBL/GenBank/DDBJ whole genome shotgun (WGS) entry which is preliminary data.</text>
</comment>
<feature type="compositionally biased region" description="Polar residues" evidence="1">
    <location>
        <begin position="1"/>
        <end position="26"/>
    </location>
</feature>
<dbReference type="InterPro" id="IPR045576">
    <property type="entry name" value="RPC5_C"/>
</dbReference>
<evidence type="ECO:0000313" key="3">
    <source>
        <dbReference type="EMBL" id="KAG8188283.1"/>
    </source>
</evidence>
<dbReference type="InterPro" id="IPR006886">
    <property type="entry name" value="RNA_pol_III_Rpc5"/>
</dbReference>
<feature type="region of interest" description="Disordered" evidence="1">
    <location>
        <begin position="1"/>
        <end position="30"/>
    </location>
</feature>
<dbReference type="Proteomes" id="UP000827092">
    <property type="component" value="Unassembled WGS sequence"/>
</dbReference>
<dbReference type="PANTHER" id="PTHR12069:SF0">
    <property type="entry name" value="DNA-DIRECTED RNA POLYMERASE III SUBUNIT RPC5"/>
    <property type="match status" value="1"/>
</dbReference>